<dbReference type="RefSeq" id="WP_147663945.1">
    <property type="nucleotide sequence ID" value="NZ_CP042905.2"/>
</dbReference>
<accession>A0A5B9DDF4</accession>
<reference evidence="1 2" key="1">
    <citation type="journal article" date="2020" name="Nature">
        <title>Isolation of an archaeon at the prokaryote-eukaryote interface.</title>
        <authorList>
            <person name="Imachi H."/>
            <person name="Nobu M.K."/>
            <person name="Nakahara N."/>
            <person name="Morono Y."/>
            <person name="Ogawara M."/>
            <person name="Takaki Y."/>
            <person name="Takano Y."/>
            <person name="Uematsu K."/>
            <person name="Ikuta T."/>
            <person name="Ito M."/>
            <person name="Matsui Y."/>
            <person name="Miyazaki M."/>
            <person name="Murata K."/>
            <person name="Saito Y."/>
            <person name="Sakai S."/>
            <person name="Song C."/>
            <person name="Tasumi E."/>
            <person name="Yamanaka Y."/>
            <person name="Yamaguchi T."/>
            <person name="Kamagata Y."/>
            <person name="Tamaki H."/>
            <person name="Takai K."/>
        </authorList>
    </citation>
    <scope>NUCLEOTIDE SEQUENCE [LARGE SCALE GENOMIC DNA]</scope>
    <source>
        <strain evidence="1 2">MK-D1</strain>
    </source>
</reference>
<sequence>MSNIEIPLVPLLKILIMEIFINYKSELDKNIIDQITFIKEEFIHLFSQKSTYSNADHKLALDLLNQLSKLVQSPTCLDFLAETLENLEESFPTLF</sequence>
<reference evidence="1 2" key="2">
    <citation type="journal article" date="2024" name="Int. J. Syst. Evol. Microbiol.">
        <title>Promethearchaeum syntrophicum gen. nov., sp. nov., an anaerobic, obligately syntrophic archaeon, the first isolate of the lineage 'Asgard' archaea, and proposal of the new archaeal phylum Promethearchaeota phyl. nov. and kingdom Promethearchaeati regn. nov.</title>
        <authorList>
            <person name="Imachi H."/>
            <person name="Nobu M.K."/>
            <person name="Kato S."/>
            <person name="Takaki Y."/>
            <person name="Miyazaki M."/>
            <person name="Miyata M."/>
            <person name="Ogawara M."/>
            <person name="Saito Y."/>
            <person name="Sakai S."/>
            <person name="Tahara Y.O."/>
            <person name="Takano Y."/>
            <person name="Tasumi E."/>
            <person name="Uematsu K."/>
            <person name="Yoshimura T."/>
            <person name="Itoh T."/>
            <person name="Ohkuma M."/>
            <person name="Takai K."/>
        </authorList>
    </citation>
    <scope>NUCLEOTIDE SEQUENCE [LARGE SCALE GENOMIC DNA]</scope>
    <source>
        <strain evidence="1 2">MK-D1</strain>
    </source>
</reference>
<dbReference type="AlphaFoldDB" id="A0A5B9DDF4"/>
<dbReference type="Proteomes" id="UP000321408">
    <property type="component" value="Chromosome"/>
</dbReference>
<dbReference type="EMBL" id="CP042905">
    <property type="protein sequence ID" value="QEE17025.1"/>
    <property type="molecule type" value="Genomic_DNA"/>
</dbReference>
<organism evidence="1 2">
    <name type="scientific">Promethearchaeum syntrophicum</name>
    <dbReference type="NCBI Taxonomy" id="2594042"/>
    <lineage>
        <taxon>Archaea</taxon>
        <taxon>Promethearchaeati</taxon>
        <taxon>Promethearchaeota</taxon>
        <taxon>Promethearchaeia</taxon>
        <taxon>Promethearchaeales</taxon>
        <taxon>Promethearchaeaceae</taxon>
        <taxon>Promethearchaeum</taxon>
    </lineage>
</organism>
<protein>
    <submittedName>
        <fullName evidence="1">Uncharacterized protein</fullName>
    </submittedName>
</protein>
<dbReference type="GeneID" id="41330835"/>
<name>A0A5B9DDF4_9ARCH</name>
<dbReference type="KEGG" id="psyt:DSAG12_02857"/>
<gene>
    <name evidence="1" type="ORF">DSAG12_02857</name>
</gene>
<keyword evidence="2" id="KW-1185">Reference proteome</keyword>
<evidence type="ECO:0000313" key="1">
    <source>
        <dbReference type="EMBL" id="QEE17025.1"/>
    </source>
</evidence>
<proteinExistence type="predicted"/>
<evidence type="ECO:0000313" key="2">
    <source>
        <dbReference type="Proteomes" id="UP000321408"/>
    </source>
</evidence>